<evidence type="ECO:0000256" key="1">
    <source>
        <dbReference type="SAM" id="MobiDB-lite"/>
    </source>
</evidence>
<feature type="compositionally biased region" description="Low complexity" evidence="1">
    <location>
        <begin position="19"/>
        <end position="36"/>
    </location>
</feature>
<dbReference type="EMBL" id="FMYF01000003">
    <property type="protein sequence ID" value="SDB81722.1"/>
    <property type="molecule type" value="Genomic_DNA"/>
</dbReference>
<organism evidence="3 4">
    <name type="scientific">Raineyella antarctica</name>
    <dbReference type="NCBI Taxonomy" id="1577474"/>
    <lineage>
        <taxon>Bacteria</taxon>
        <taxon>Bacillati</taxon>
        <taxon>Actinomycetota</taxon>
        <taxon>Actinomycetes</taxon>
        <taxon>Propionibacteriales</taxon>
        <taxon>Propionibacteriaceae</taxon>
        <taxon>Raineyella</taxon>
    </lineage>
</organism>
<evidence type="ECO:0000313" key="4">
    <source>
        <dbReference type="Proteomes" id="UP000199086"/>
    </source>
</evidence>
<keyword evidence="2" id="KW-0472">Membrane</keyword>
<accession>A0A1G6GI71</accession>
<keyword evidence="2" id="KW-1133">Transmembrane helix</keyword>
<keyword evidence="2" id="KW-0812">Transmembrane</keyword>
<dbReference type="Proteomes" id="UP000199086">
    <property type="component" value="Unassembled WGS sequence"/>
</dbReference>
<gene>
    <name evidence="3" type="ORF">GA0111570_103332</name>
</gene>
<protein>
    <submittedName>
        <fullName evidence="3">Uncharacterized protein</fullName>
    </submittedName>
</protein>
<reference evidence="3 4" key="1">
    <citation type="submission" date="2016-06" db="EMBL/GenBank/DDBJ databases">
        <authorList>
            <person name="Olsen C.W."/>
            <person name="Carey S."/>
            <person name="Hinshaw L."/>
            <person name="Karasin A.I."/>
        </authorList>
    </citation>
    <scope>NUCLEOTIDE SEQUENCE [LARGE SCALE GENOMIC DNA]</scope>
    <source>
        <strain evidence="3 4">LZ-22</strain>
    </source>
</reference>
<feature type="region of interest" description="Disordered" evidence="1">
    <location>
        <begin position="1"/>
        <end position="47"/>
    </location>
</feature>
<keyword evidence="4" id="KW-1185">Reference proteome</keyword>
<evidence type="ECO:0000313" key="3">
    <source>
        <dbReference type="EMBL" id="SDB81722.1"/>
    </source>
</evidence>
<name>A0A1G6GI71_9ACTN</name>
<evidence type="ECO:0000256" key="2">
    <source>
        <dbReference type="SAM" id="Phobius"/>
    </source>
</evidence>
<feature type="transmembrane region" description="Helical" evidence="2">
    <location>
        <begin position="80"/>
        <end position="106"/>
    </location>
</feature>
<proteinExistence type="predicted"/>
<sequence length="112" mass="12080">MTETPREQTPPEQTPPGQTPTGQTPPEQTPTGQTPPVAGTPYYDPQPMAMSYAEPGLVPNRLIFSERTDRAIGFLARVSAIYLIIGLVLLAIMVILMFTLGGGLMYGLRGGY</sequence>
<dbReference type="RefSeq" id="WP_092608035.1">
    <property type="nucleotide sequence ID" value="NZ_FMYF01000003.1"/>
</dbReference>
<dbReference type="AlphaFoldDB" id="A0A1G6GI71"/>